<dbReference type="InterPro" id="IPR006119">
    <property type="entry name" value="Resolv_N"/>
</dbReference>
<dbReference type="PROSITE" id="PS51736">
    <property type="entry name" value="RECOMBINASES_3"/>
    <property type="match status" value="1"/>
</dbReference>
<dbReference type="InterPro" id="IPR036162">
    <property type="entry name" value="Resolvase-like_N_sf"/>
</dbReference>
<feature type="domain" description="Resolvase/invertase-type recombinase catalytic" evidence="2">
    <location>
        <begin position="13"/>
        <end position="163"/>
    </location>
</feature>
<dbReference type="Gene3D" id="3.40.50.1390">
    <property type="entry name" value="Resolvase, N-terminal catalytic domain"/>
    <property type="match status" value="1"/>
</dbReference>
<dbReference type="EMBL" id="VIFM01000232">
    <property type="protein sequence ID" value="TQF10736.1"/>
    <property type="molecule type" value="Genomic_DNA"/>
</dbReference>
<dbReference type="GO" id="GO:0003677">
    <property type="term" value="F:DNA binding"/>
    <property type="evidence" value="ECO:0007669"/>
    <property type="project" value="InterPro"/>
</dbReference>
<dbReference type="Proteomes" id="UP000315369">
    <property type="component" value="Unassembled WGS sequence"/>
</dbReference>
<dbReference type="Pfam" id="PF07508">
    <property type="entry name" value="Recombinase"/>
    <property type="match status" value="1"/>
</dbReference>
<dbReference type="Gene3D" id="3.90.1750.20">
    <property type="entry name" value="Putative Large Serine Recombinase, Chain B, Domain 2"/>
    <property type="match status" value="1"/>
</dbReference>
<dbReference type="Pfam" id="PF13408">
    <property type="entry name" value="Zn_ribbon_recom"/>
    <property type="match status" value="1"/>
</dbReference>
<evidence type="ECO:0000259" key="3">
    <source>
        <dbReference type="PROSITE" id="PS51737"/>
    </source>
</evidence>
<name>A0A540WP01_9BACT</name>
<protein>
    <submittedName>
        <fullName evidence="4">Recombinase family protein</fullName>
    </submittedName>
</protein>
<dbReference type="InterPro" id="IPR025827">
    <property type="entry name" value="Zn_ribbon_recom_dom"/>
</dbReference>
<evidence type="ECO:0000313" key="4">
    <source>
        <dbReference type="EMBL" id="TQF10736.1"/>
    </source>
</evidence>
<dbReference type="InterPro" id="IPR011109">
    <property type="entry name" value="DNA_bind_recombinase_dom"/>
</dbReference>
<proteinExistence type="predicted"/>
<dbReference type="CDD" id="cd03768">
    <property type="entry name" value="SR_ResInv"/>
    <property type="match status" value="1"/>
</dbReference>
<reference evidence="4 5" key="1">
    <citation type="submission" date="2019-06" db="EMBL/GenBank/DDBJ databases">
        <authorList>
            <person name="Livingstone P."/>
            <person name="Whitworth D."/>
        </authorList>
    </citation>
    <scope>NUCLEOTIDE SEQUENCE [LARGE SCALE GENOMIC DNA]</scope>
    <source>
        <strain evidence="4 5">AM401</strain>
    </source>
</reference>
<gene>
    <name evidence="4" type="ORF">FJV41_37870</name>
</gene>
<dbReference type="InterPro" id="IPR038109">
    <property type="entry name" value="DNA_bind_recomb_sf"/>
</dbReference>
<sequence length="517" mass="57572">MRKSKPALSDAKRCAVYTRKSTAAGLEMEFNSLDAQRESCVSYVQRQPGWTLVDESYDDGGFTGANMERPAFQRLLQDVDAGRVDVVVVYKVDRLSRSLLDFAKVMERLNTAGASFVSVTQNFSTADAMGRLTLNMLMSFAEFEREMISERTRDKVAAARRKGLWTGGRAPLGYDVKDKRLVVNEYEATVVREAFELYLQHQQASTVARLLNEVGRKTKRHEAQSGATRAARKWTTQDVLRLLRSPLYAGFVPYGDEMHPGEHSPIVDRATFHQVQDMLEGRGPGIQYHGRNPDYVLRGLLRCGLCGEAMTPGSTRKGAREYRYYRCITRDKQGKEGCRAASLPAAALEDFVVARLREVSVGEGFAAQVHARLTARMEEKHKALRAERAQLPKDLGKRAGESGKWVDSLAKLEGPARRLLEEKLTAAEEEVAGMRKRLAEVERALDAMEREKVEAEWVAQALADFDAVWDALTATNRGRLLRALVGRVVVNEATGQVDVYLSHAGESTAPAREEAAA</sequence>
<feature type="coiled-coil region" evidence="1">
    <location>
        <begin position="417"/>
        <end position="458"/>
    </location>
</feature>
<keyword evidence="5" id="KW-1185">Reference proteome</keyword>
<dbReference type="SMART" id="SM00857">
    <property type="entry name" value="Resolvase"/>
    <property type="match status" value="1"/>
</dbReference>
<dbReference type="PANTHER" id="PTHR30461:SF23">
    <property type="entry name" value="DNA RECOMBINASE-RELATED"/>
    <property type="match status" value="1"/>
</dbReference>
<evidence type="ECO:0000313" key="5">
    <source>
        <dbReference type="Proteomes" id="UP000315369"/>
    </source>
</evidence>
<feature type="domain" description="Recombinase" evidence="3">
    <location>
        <begin position="171"/>
        <end position="285"/>
    </location>
</feature>
<dbReference type="Pfam" id="PF00239">
    <property type="entry name" value="Resolvase"/>
    <property type="match status" value="1"/>
</dbReference>
<dbReference type="RefSeq" id="WP_141647482.1">
    <property type="nucleotide sequence ID" value="NZ_VIFM01000232.1"/>
</dbReference>
<dbReference type="OrthoDB" id="7277848at2"/>
<dbReference type="InterPro" id="IPR050639">
    <property type="entry name" value="SSR_resolvase"/>
</dbReference>
<dbReference type="PANTHER" id="PTHR30461">
    <property type="entry name" value="DNA-INVERTASE FROM LAMBDOID PROPHAGE"/>
    <property type="match status" value="1"/>
</dbReference>
<keyword evidence="1" id="KW-0175">Coiled coil</keyword>
<accession>A0A540WP01</accession>
<comment type="caution">
    <text evidence="4">The sequence shown here is derived from an EMBL/GenBank/DDBJ whole genome shotgun (WGS) entry which is preliminary data.</text>
</comment>
<dbReference type="AlphaFoldDB" id="A0A540WP01"/>
<organism evidence="4 5">
    <name type="scientific">Myxococcus llanfairpwllgwyngyllgogerychwyrndrobwllllantysiliogogogochensis</name>
    <dbReference type="NCBI Taxonomy" id="2590453"/>
    <lineage>
        <taxon>Bacteria</taxon>
        <taxon>Pseudomonadati</taxon>
        <taxon>Myxococcota</taxon>
        <taxon>Myxococcia</taxon>
        <taxon>Myxococcales</taxon>
        <taxon>Cystobacterineae</taxon>
        <taxon>Myxococcaceae</taxon>
        <taxon>Myxococcus</taxon>
    </lineage>
</organism>
<dbReference type="GO" id="GO:0000150">
    <property type="term" value="F:DNA strand exchange activity"/>
    <property type="evidence" value="ECO:0007669"/>
    <property type="project" value="InterPro"/>
</dbReference>
<evidence type="ECO:0000256" key="1">
    <source>
        <dbReference type="SAM" id="Coils"/>
    </source>
</evidence>
<dbReference type="PROSITE" id="PS51737">
    <property type="entry name" value="RECOMBINASE_DNA_BIND"/>
    <property type="match status" value="1"/>
</dbReference>
<evidence type="ECO:0000259" key="2">
    <source>
        <dbReference type="PROSITE" id="PS51736"/>
    </source>
</evidence>
<dbReference type="SUPFAM" id="SSF53041">
    <property type="entry name" value="Resolvase-like"/>
    <property type="match status" value="1"/>
</dbReference>